<reference evidence="9 10" key="1">
    <citation type="submission" date="2017-04" db="EMBL/GenBank/DDBJ databases">
        <authorList>
            <person name="Afonso C.L."/>
            <person name="Miller P.J."/>
            <person name="Scott M.A."/>
            <person name="Spackman E."/>
            <person name="Goraichik I."/>
            <person name="Dimitrov K.M."/>
            <person name="Suarez D.L."/>
            <person name="Swayne D.E."/>
        </authorList>
    </citation>
    <scope>NUCLEOTIDE SEQUENCE [LARGE SCALE GENOMIC DNA]</scope>
    <source>
        <strain evidence="9 10">B5P</strain>
    </source>
</reference>
<comment type="similarity">
    <text evidence="7">Belongs to the binding-protein-dependent transport system permease family.</text>
</comment>
<keyword evidence="4 7" id="KW-0812">Transmembrane</keyword>
<dbReference type="PANTHER" id="PTHR30151:SF20">
    <property type="entry name" value="ABC TRANSPORTER PERMEASE PROTEIN HI_0355-RELATED"/>
    <property type="match status" value="1"/>
</dbReference>
<evidence type="ECO:0000313" key="9">
    <source>
        <dbReference type="EMBL" id="SMH28182.1"/>
    </source>
</evidence>
<name>A0A1X7MV05_9HYPH</name>
<sequence length="255" mass="26995">MNNAALRPIVLPVFAFLAALALWQFVVRAFDVPEFLLPAPTAIFRAAVNFGWPLLTVHTLATLQTILLGFAMAAAIAVPLGVLLAANRFTSEALYPLIVFAHAVPVIAIAPIVVVVFGVGLTSRLIVVTLISFFPIMVSTASGILNTPRDMNDLGITVGASKVQRVLTISLPNALPFIFNGFRIGITGSVIGAVVGEFVSANSGLGYIVVRSTSDFDIPMAMAAVVVLATISVTLYQLVSAVQVRLTPWAPKLDR</sequence>
<dbReference type="GO" id="GO:0055085">
    <property type="term" value="P:transmembrane transport"/>
    <property type="evidence" value="ECO:0007669"/>
    <property type="project" value="InterPro"/>
</dbReference>
<dbReference type="GO" id="GO:0005886">
    <property type="term" value="C:plasma membrane"/>
    <property type="evidence" value="ECO:0007669"/>
    <property type="project" value="UniProtKB-SubCell"/>
</dbReference>
<feature type="domain" description="ABC transmembrane type-1" evidence="8">
    <location>
        <begin position="59"/>
        <end position="239"/>
    </location>
</feature>
<proteinExistence type="inferred from homology"/>
<feature type="transmembrane region" description="Helical" evidence="7">
    <location>
        <begin position="190"/>
        <end position="209"/>
    </location>
</feature>
<evidence type="ECO:0000259" key="8">
    <source>
        <dbReference type="PROSITE" id="PS50928"/>
    </source>
</evidence>
<comment type="subcellular location">
    <subcellularLocation>
        <location evidence="1 7">Cell membrane</location>
        <topology evidence="1 7">Multi-pass membrane protein</topology>
    </subcellularLocation>
</comment>
<organism evidence="9 10">
    <name type="scientific">Mesorhizobium australicum</name>
    <dbReference type="NCBI Taxonomy" id="536018"/>
    <lineage>
        <taxon>Bacteria</taxon>
        <taxon>Pseudomonadati</taxon>
        <taxon>Pseudomonadota</taxon>
        <taxon>Alphaproteobacteria</taxon>
        <taxon>Hyphomicrobiales</taxon>
        <taxon>Phyllobacteriaceae</taxon>
        <taxon>Mesorhizobium</taxon>
    </lineage>
</organism>
<keyword evidence="5 7" id="KW-1133">Transmembrane helix</keyword>
<dbReference type="RefSeq" id="WP_085462903.1">
    <property type="nucleotide sequence ID" value="NZ_FXBL01000004.1"/>
</dbReference>
<dbReference type="PANTHER" id="PTHR30151">
    <property type="entry name" value="ALKANE SULFONATE ABC TRANSPORTER-RELATED, MEMBRANE SUBUNIT"/>
    <property type="match status" value="1"/>
</dbReference>
<accession>A0A1X7MV05</accession>
<dbReference type="AlphaFoldDB" id="A0A1X7MV05"/>
<evidence type="ECO:0000256" key="5">
    <source>
        <dbReference type="ARBA" id="ARBA00022989"/>
    </source>
</evidence>
<dbReference type="Proteomes" id="UP000193083">
    <property type="component" value="Unassembled WGS sequence"/>
</dbReference>
<feature type="transmembrane region" description="Helical" evidence="7">
    <location>
        <begin position="125"/>
        <end position="145"/>
    </location>
</feature>
<feature type="transmembrane region" description="Helical" evidence="7">
    <location>
        <begin position="61"/>
        <end position="86"/>
    </location>
</feature>
<evidence type="ECO:0000256" key="7">
    <source>
        <dbReference type="RuleBase" id="RU363032"/>
    </source>
</evidence>
<keyword evidence="6 7" id="KW-0472">Membrane</keyword>
<keyword evidence="3" id="KW-1003">Cell membrane</keyword>
<dbReference type="InterPro" id="IPR000515">
    <property type="entry name" value="MetI-like"/>
</dbReference>
<dbReference type="InterPro" id="IPR035906">
    <property type="entry name" value="MetI-like_sf"/>
</dbReference>
<gene>
    <name evidence="9" type="ORF">SAMN02982922_0737</name>
</gene>
<keyword evidence="10" id="KW-1185">Reference proteome</keyword>
<protein>
    <submittedName>
        <fullName evidence="9">NitT/TauT family transport system permease protein</fullName>
    </submittedName>
</protein>
<evidence type="ECO:0000313" key="10">
    <source>
        <dbReference type="Proteomes" id="UP000193083"/>
    </source>
</evidence>
<evidence type="ECO:0000256" key="2">
    <source>
        <dbReference type="ARBA" id="ARBA00022448"/>
    </source>
</evidence>
<evidence type="ECO:0000256" key="3">
    <source>
        <dbReference type="ARBA" id="ARBA00022475"/>
    </source>
</evidence>
<dbReference type="Pfam" id="PF00528">
    <property type="entry name" value="BPD_transp_1"/>
    <property type="match status" value="1"/>
</dbReference>
<evidence type="ECO:0000256" key="1">
    <source>
        <dbReference type="ARBA" id="ARBA00004651"/>
    </source>
</evidence>
<dbReference type="Gene3D" id="1.10.3720.10">
    <property type="entry name" value="MetI-like"/>
    <property type="match status" value="1"/>
</dbReference>
<dbReference type="EMBL" id="FXBL01000004">
    <property type="protein sequence ID" value="SMH28182.1"/>
    <property type="molecule type" value="Genomic_DNA"/>
</dbReference>
<dbReference type="OrthoDB" id="9786495at2"/>
<evidence type="ECO:0000256" key="6">
    <source>
        <dbReference type="ARBA" id="ARBA00023136"/>
    </source>
</evidence>
<keyword evidence="2 7" id="KW-0813">Transport</keyword>
<dbReference type="PROSITE" id="PS50928">
    <property type="entry name" value="ABC_TM1"/>
    <property type="match status" value="1"/>
</dbReference>
<dbReference type="CDD" id="cd06261">
    <property type="entry name" value="TM_PBP2"/>
    <property type="match status" value="1"/>
</dbReference>
<feature type="transmembrane region" description="Helical" evidence="7">
    <location>
        <begin position="93"/>
        <end position="119"/>
    </location>
</feature>
<dbReference type="SUPFAM" id="SSF161098">
    <property type="entry name" value="MetI-like"/>
    <property type="match status" value="1"/>
</dbReference>
<evidence type="ECO:0000256" key="4">
    <source>
        <dbReference type="ARBA" id="ARBA00022692"/>
    </source>
</evidence>
<feature type="transmembrane region" description="Helical" evidence="7">
    <location>
        <begin position="221"/>
        <end position="239"/>
    </location>
</feature>